<evidence type="ECO:0000313" key="1">
    <source>
        <dbReference type="EMBL" id="KAJ3546252.1"/>
    </source>
</evidence>
<evidence type="ECO:0000313" key="2">
    <source>
        <dbReference type="Proteomes" id="UP001148662"/>
    </source>
</evidence>
<proteinExistence type="predicted"/>
<accession>A0ACC1STT5</accession>
<keyword evidence="2" id="KW-1185">Reference proteome</keyword>
<sequence>MSVTLTALLAAVVLLVLYNVQRSKSRERARLPPGPRPLPIFGNILDLPSHKPWVKYLEWSKEYNSELIYLDLPNQPTIILNSGEAILSLMEGPSGNYSDKPVMAIEELTGWEWNVGLLPYGPRWRLARRLFHQHFNQHAVKRYNPIQIREVRALLKRTANNKANEGRFDMISVRQTLVAIILDITYGMRIENLDNEFVSLAQTAAEALSRRFPGSFWAEFFPWLKYIPSWIPGSSARAWGDHYSPIAKAARSKPFDAVMIDVQNGTATPSVSRSLAENLGKLAGSSSYNEFETGAKDATGTAYVAAVDTQFAVMSTFLLAMLAAPHVQRKAQAELDSVVGTDRLPTVEDLPSLPFVQAIYLEAMRWMPVLPLGVPRRAIADDEYKGYHIPAGTIIMMNIWAMLYDPDEYSNPDVFDPDRFMRDGKINPDIRDSTANFGFGRRKCAGRHLARETLLLMISSILYAFNIEPMGQEISAEPSTGFVS</sequence>
<dbReference type="EMBL" id="JANHOG010001030">
    <property type="protein sequence ID" value="KAJ3546252.1"/>
    <property type="molecule type" value="Genomic_DNA"/>
</dbReference>
<name>A0ACC1STT5_9APHY</name>
<protein>
    <submittedName>
        <fullName evidence="1">Uncharacterized protein</fullName>
    </submittedName>
</protein>
<gene>
    <name evidence="1" type="ORF">NM688_g5535</name>
</gene>
<dbReference type="Proteomes" id="UP001148662">
    <property type="component" value="Unassembled WGS sequence"/>
</dbReference>
<comment type="caution">
    <text evidence="1">The sequence shown here is derived from an EMBL/GenBank/DDBJ whole genome shotgun (WGS) entry which is preliminary data.</text>
</comment>
<organism evidence="1 2">
    <name type="scientific">Phlebia brevispora</name>
    <dbReference type="NCBI Taxonomy" id="194682"/>
    <lineage>
        <taxon>Eukaryota</taxon>
        <taxon>Fungi</taxon>
        <taxon>Dikarya</taxon>
        <taxon>Basidiomycota</taxon>
        <taxon>Agaricomycotina</taxon>
        <taxon>Agaricomycetes</taxon>
        <taxon>Polyporales</taxon>
        <taxon>Meruliaceae</taxon>
        <taxon>Phlebia</taxon>
    </lineage>
</organism>
<reference evidence="1" key="1">
    <citation type="submission" date="2022-07" db="EMBL/GenBank/DDBJ databases">
        <title>Genome Sequence of Phlebia brevispora.</title>
        <authorList>
            <person name="Buettner E."/>
        </authorList>
    </citation>
    <scope>NUCLEOTIDE SEQUENCE</scope>
    <source>
        <strain evidence="1">MPL23</strain>
    </source>
</reference>